<reference evidence="3 4" key="1">
    <citation type="journal article" date="2011" name="J. Bacteriol.">
        <title>Complete genome sequences of two hemotropic Mycoplasmas, Mycoplasma haemofelis strain Ohio2 and Mycoplasma suis strain Illinois.</title>
        <authorList>
            <person name="Messick J.B."/>
            <person name="Santos A.P."/>
            <person name="Guimaraes A.M."/>
        </authorList>
    </citation>
    <scope>NUCLEOTIDE SEQUENCE [LARGE SCALE GENOMIC DNA]</scope>
    <source>
        <strain evidence="3 4">Ohio2</strain>
    </source>
</reference>
<protein>
    <submittedName>
        <fullName evidence="3">Uncharacterized protein</fullName>
    </submittedName>
</protein>
<reference key="2">
    <citation type="submission" date="2011-05" db="EMBL/GenBank/DDBJ databases">
        <title>The Genome of Mycoplasma haemofelis Strain Ohio2, a pathogenic hemoplasma of the cat.</title>
        <authorList>
            <person name="Santos A.P."/>
            <person name="Guimaraes A.M.S."/>
            <person name="SanMiguel P.J."/>
            <person name="Martin S.W."/>
            <person name="Messick J.B."/>
        </authorList>
    </citation>
    <scope>NUCLEOTIDE SEQUENCE</scope>
    <source>
        <strain>Ohio2</strain>
    </source>
</reference>
<name>F6FGY2_MYCHI</name>
<evidence type="ECO:0000313" key="3">
    <source>
        <dbReference type="EMBL" id="AEG73691.1"/>
    </source>
</evidence>
<proteinExistence type="predicted"/>
<accession>F6FGY2</accession>
<evidence type="ECO:0000313" key="4">
    <source>
        <dbReference type="Proteomes" id="UP000007952"/>
    </source>
</evidence>
<dbReference type="Proteomes" id="UP000007952">
    <property type="component" value="Chromosome"/>
</dbReference>
<gene>
    <name evidence="3" type="ordered locus">MHF_1457</name>
</gene>
<feature type="compositionally biased region" description="Basic and acidic residues" evidence="2">
    <location>
        <begin position="163"/>
        <end position="174"/>
    </location>
</feature>
<dbReference type="BioCyc" id="MHAE859194:G1GR7-1452-MONOMER"/>
<dbReference type="AlphaFoldDB" id="F6FGY2"/>
<dbReference type="KEGG" id="mhf:MHF_1457"/>
<dbReference type="STRING" id="859194.MHF_1457"/>
<evidence type="ECO:0000256" key="2">
    <source>
        <dbReference type="SAM" id="MobiDB-lite"/>
    </source>
</evidence>
<dbReference type="HOGENOM" id="CLU_098620_2_0_14"/>
<organism evidence="3 4">
    <name type="scientific">Mycoplasma haemofelis (strain Ohio2)</name>
    <dbReference type="NCBI Taxonomy" id="859194"/>
    <lineage>
        <taxon>Bacteria</taxon>
        <taxon>Bacillati</taxon>
        <taxon>Mycoplasmatota</taxon>
        <taxon>Mollicutes</taxon>
        <taxon>Mycoplasmataceae</taxon>
        <taxon>Mycoplasma</taxon>
    </lineage>
</organism>
<sequence>MELVQKLISGTIVAGGLGTTAYYSVGKSDGISIETYVTSRKRKLISEEAVWKQKEDKYKRLEDKSEDLIGEVENKDSKKTPVWRKLEKWCIKTKKKMFTDPSDGIYQRFVWWCLEEIDIKKQLELEGIKEVTNFEAKATQFNDPSNLDSSFITGTGTGQPAEGKGKKPVTKDDVSGWCNPKKSTPFKHELEQTYLRVKKWCFEEPEKPKESTSKKPK</sequence>
<feature type="compositionally biased region" description="Polar residues" evidence="2">
    <location>
        <begin position="145"/>
        <end position="154"/>
    </location>
</feature>
<dbReference type="EMBL" id="CP002808">
    <property type="protein sequence ID" value="AEG73691.1"/>
    <property type="molecule type" value="Genomic_DNA"/>
</dbReference>
<evidence type="ECO:0000256" key="1">
    <source>
        <dbReference type="SAM" id="Coils"/>
    </source>
</evidence>
<keyword evidence="1" id="KW-0175">Coiled coil</keyword>
<feature type="region of interest" description="Disordered" evidence="2">
    <location>
        <begin position="145"/>
        <end position="174"/>
    </location>
</feature>
<feature type="coiled-coil region" evidence="1">
    <location>
        <begin position="51"/>
        <end position="78"/>
    </location>
</feature>